<protein>
    <submittedName>
        <fullName evidence="2">Uncharacterized protein</fullName>
    </submittedName>
</protein>
<proteinExistence type="predicted"/>
<dbReference type="AlphaFoldDB" id="A0A2M8IYG7"/>
<keyword evidence="1" id="KW-0732">Signal</keyword>
<dbReference type="EMBL" id="PGTB01000083">
    <property type="protein sequence ID" value="PJE35579.1"/>
    <property type="molecule type" value="Genomic_DNA"/>
</dbReference>
<dbReference type="Proteomes" id="UP000231553">
    <property type="component" value="Unassembled WGS sequence"/>
</dbReference>
<feature type="signal peptide" evidence="1">
    <location>
        <begin position="1"/>
        <end position="18"/>
    </location>
</feature>
<name>A0A2M8IYG7_9RHOB</name>
<evidence type="ECO:0000313" key="2">
    <source>
        <dbReference type="EMBL" id="PJE35579.1"/>
    </source>
</evidence>
<reference evidence="2 3" key="1">
    <citation type="journal article" date="2018" name="Int. J. Syst. Evol. Microbiol.">
        <title>Pseudooceanicola lipolyticus sp. nov., a marine alphaproteobacterium, reclassification of Oceanicola flagellatus as Pseudooceanicola flagellatus comb. nov. and emended description of the genus Pseudooceanicola.</title>
        <authorList>
            <person name="Huang M.-M."/>
            <person name="Guo L.-L."/>
            <person name="Wu Y.-H."/>
            <person name="Lai Q.-L."/>
            <person name="Shao Z.-Z."/>
            <person name="Wang C.-S."/>
            <person name="Wu M."/>
            <person name="Xu X.-W."/>
        </authorList>
    </citation>
    <scope>NUCLEOTIDE SEQUENCE [LARGE SCALE GENOMIC DNA]</scope>
    <source>
        <strain evidence="2 3">157</strain>
    </source>
</reference>
<dbReference type="RefSeq" id="WP_133119870.1">
    <property type="nucleotide sequence ID" value="NZ_PGTB01000083.1"/>
</dbReference>
<gene>
    <name evidence="2" type="ORF">CVM52_16475</name>
</gene>
<evidence type="ECO:0000313" key="3">
    <source>
        <dbReference type="Proteomes" id="UP000231553"/>
    </source>
</evidence>
<evidence type="ECO:0000256" key="1">
    <source>
        <dbReference type="SAM" id="SignalP"/>
    </source>
</evidence>
<organism evidence="2 3">
    <name type="scientific">Pseudooceanicola lipolyticus</name>
    <dbReference type="NCBI Taxonomy" id="2029104"/>
    <lineage>
        <taxon>Bacteria</taxon>
        <taxon>Pseudomonadati</taxon>
        <taxon>Pseudomonadota</taxon>
        <taxon>Alphaproteobacteria</taxon>
        <taxon>Rhodobacterales</taxon>
        <taxon>Paracoccaceae</taxon>
        <taxon>Pseudooceanicola</taxon>
    </lineage>
</organism>
<accession>A0A2M8IYG7</accession>
<sequence length="192" mass="20225">MRHLAAIAFAMLPAALPAQDMASAVARGWQSYLEMCGSALTDPQGFLDAHPTVSADGTIQVDSSPDGAVVVALRQEQDLFRMVEFLGIPGRIAVYCEVNHTVLDLSQAMLEADGSATAEALRAYVASQPGSWIKGGAVMDGMRAMPDGHGYDFANNIFAITAPMGGRDAFIYASAHAGGFHLNGLYFIEGGN</sequence>
<feature type="chain" id="PRO_5014870158" evidence="1">
    <location>
        <begin position="19"/>
        <end position="192"/>
    </location>
</feature>
<comment type="caution">
    <text evidence="2">The sequence shown here is derived from an EMBL/GenBank/DDBJ whole genome shotgun (WGS) entry which is preliminary data.</text>
</comment>
<keyword evidence="3" id="KW-1185">Reference proteome</keyword>